<sequence length="1143" mass="129741">MRVNRDFGIEVNPLGSENIDKYIKYINMKLASMGLPYFEGKDDEELKTAWDLIEHFREKDRLLSTHLSPADTRIQNFLDSYLNDLDDKTERLPSNTFVLDKHGLARVLSLPVDKDEFKTELVSSYRIKQGVVHNPKNDRRTTKGSFHVVEGGLPVPFDKKEVPKVAFSRILKSALNPGSEFKKLPFTSSQEKHAETFVSLLLRPIVCPEIPGYTEEKSMEIRFFAPGNIVCNLDFVESIFGNGGDPLLPENDAALNPKNWTGHTGCVILAPQITKLKKKDLGLPNIKDATERQIKDGMCWEKEDELYNDGTPYKITARDDRGVIVTIIGDNYFGYSKKEVKTQMGYSANLSGLYEEEHAGGALAYTCKNLGKSYKADSTIDTEHTFKKAMELLKDHVTIKPEGYAVDNRHPELIYVPEDTLFTLIDGQKATWKGGEIHILPGFYYVLPSGYKVRMEKHPQTPAWRLVGTDAEGTFCHKPCTVSGGGKSEISKSIWDAIDFGPIFTGDFEEDIVLVEEIINKDYSDRYRVPRKNNVSRKILSQDRSLGSVIRLLNENPDWSDDFNNWLQSVPSRIKSIVFLVKRFYEPSWGDNWKDKFSVDFINGKPGNQFKFNGRKISGSYLRIGRDTKGVGRTYKLRQDYLPADKLQLEDDITASVTVPARMLENLNPMYKNQSVKMAANSESRFFQRPDDAIIRGYDKQAEEDLSSTGMFISNFEPFPREYATELINDTINFNKYTDPVKDMLLEVQRDESIKYFVISSHPRIVNGAPTKNPRYLETQKDLINSLKSDVHKIGARLSREIPMDKPLHNPVNAILSGRRNNPIDRKEGIRPLAVYGPIHFQELPELLMDFMCSLTGKSPSTTGAGSEGALTKGPFNALVATTDLNNVMLSNILGEYNGYSSAAGNIGHKYKVAHDVSLLIPELWCRLTEDERNAYKLLENGHLERVEDFDYKGRTIPASILGMRLTKKFTQDFLGKIFDNPDSIFPEDMLKPELQDLEAFVDGIDNITETYKKISTEYIKDGSVEFAAPPLKALMYIMSQGEYQGMTLNSPQFRKMFTRDEVLNSKWYQDRLDAMQEKSIKLYESNVEYLNNFIGSSKPHEESVIDKAKVALKEAEELLSYYKSAKYREDLVGTIGADPLAR</sequence>
<dbReference type="Proteomes" id="UP000323824">
    <property type="component" value="Chromosome"/>
</dbReference>
<protein>
    <recommendedName>
        <fullName evidence="1">PPi-type phosphoenolpyruvate carboxykinase lobe 2 domain-containing protein</fullName>
    </recommendedName>
</protein>
<reference evidence="2 3" key="1">
    <citation type="submission" date="2019-02" db="EMBL/GenBank/DDBJ databases">
        <authorList>
            <person name="Fomenkov A."/>
            <person name="Dubinina G."/>
            <person name="Grabovich M."/>
            <person name="Vincze T."/>
            <person name="Roberts R.J."/>
        </authorList>
    </citation>
    <scope>NUCLEOTIDE SEQUENCE [LARGE SCALE GENOMIC DNA]</scope>
    <source>
        <strain evidence="2 3">P</strain>
    </source>
</reference>
<dbReference type="InterPro" id="IPR058710">
    <property type="entry name" value="PEPCK_lobe_2"/>
</dbReference>
<proteinExistence type="predicted"/>
<evidence type="ECO:0000259" key="1">
    <source>
        <dbReference type="Pfam" id="PF26300"/>
    </source>
</evidence>
<dbReference type="RefSeq" id="WP_149569233.1">
    <property type="nucleotide sequence ID" value="NZ_CP035807.1"/>
</dbReference>
<keyword evidence="3" id="KW-1185">Reference proteome</keyword>
<evidence type="ECO:0000313" key="2">
    <source>
        <dbReference type="EMBL" id="QEN05999.1"/>
    </source>
</evidence>
<dbReference type="KEGG" id="sper:EW093_15265"/>
<dbReference type="EMBL" id="CP035807">
    <property type="protein sequence ID" value="QEN05999.1"/>
    <property type="molecule type" value="Genomic_DNA"/>
</dbReference>
<dbReference type="Pfam" id="PF26300">
    <property type="entry name" value="PEPCK_PPi_lobe_2"/>
    <property type="match status" value="1"/>
</dbReference>
<name>A0A5C1QFZ6_9SPIO</name>
<accession>A0A5C1QFZ6</accession>
<evidence type="ECO:0000313" key="3">
    <source>
        <dbReference type="Proteomes" id="UP000323824"/>
    </source>
</evidence>
<dbReference type="AlphaFoldDB" id="A0A5C1QFZ6"/>
<feature type="domain" description="PPi-type phosphoenolpyruvate carboxykinase lobe 2" evidence="1">
    <location>
        <begin position="506"/>
        <end position="612"/>
    </location>
</feature>
<gene>
    <name evidence="2" type="ORF">EW093_15265</name>
</gene>
<reference evidence="2 3" key="2">
    <citation type="submission" date="2019-09" db="EMBL/GenBank/DDBJ databases">
        <title>Complete Genome Sequence and Methylome Analysis of free living Spirochaetas.</title>
        <authorList>
            <person name="Leshcheva N."/>
            <person name="Mikheeva N."/>
        </authorList>
    </citation>
    <scope>NUCLEOTIDE SEQUENCE [LARGE SCALE GENOMIC DNA]</scope>
    <source>
        <strain evidence="2 3">P</strain>
    </source>
</reference>
<dbReference type="OrthoDB" id="366044at2"/>
<organism evidence="2 3">
    <name type="scientific">Thiospirochaeta perfilievii</name>
    <dbReference type="NCBI Taxonomy" id="252967"/>
    <lineage>
        <taxon>Bacteria</taxon>
        <taxon>Pseudomonadati</taxon>
        <taxon>Spirochaetota</taxon>
        <taxon>Spirochaetia</taxon>
        <taxon>Spirochaetales</taxon>
        <taxon>Spirochaetaceae</taxon>
        <taxon>Thiospirochaeta</taxon>
    </lineage>
</organism>